<dbReference type="Proteomes" id="UP000492821">
    <property type="component" value="Unassembled WGS sequence"/>
</dbReference>
<keyword evidence="1" id="KW-1185">Reference proteome</keyword>
<proteinExistence type="predicted"/>
<evidence type="ECO:0000313" key="1">
    <source>
        <dbReference type="Proteomes" id="UP000492821"/>
    </source>
</evidence>
<dbReference type="WBParaSite" id="Pan_g9026.t1">
    <property type="protein sequence ID" value="Pan_g9026.t1"/>
    <property type="gene ID" value="Pan_g9026"/>
</dbReference>
<reference evidence="2" key="2">
    <citation type="submission" date="2020-10" db="UniProtKB">
        <authorList>
            <consortium name="WormBaseParasite"/>
        </authorList>
    </citation>
    <scope>IDENTIFICATION</scope>
</reference>
<name>A0A7E4W8V7_PANRE</name>
<reference evidence="1" key="1">
    <citation type="journal article" date="2013" name="Genetics">
        <title>The draft genome and transcriptome of Panagrellus redivivus are shaped by the harsh demands of a free-living lifestyle.</title>
        <authorList>
            <person name="Srinivasan J."/>
            <person name="Dillman A.R."/>
            <person name="Macchietto M.G."/>
            <person name="Heikkinen L."/>
            <person name="Lakso M."/>
            <person name="Fracchia K.M."/>
            <person name="Antoshechkin I."/>
            <person name="Mortazavi A."/>
            <person name="Wong G."/>
            <person name="Sternberg P.W."/>
        </authorList>
    </citation>
    <scope>NUCLEOTIDE SEQUENCE [LARGE SCALE GENOMIC DNA]</scope>
    <source>
        <strain evidence="1">MT8872</strain>
    </source>
</reference>
<organism evidence="1 2">
    <name type="scientific">Panagrellus redivivus</name>
    <name type="common">Microworm</name>
    <dbReference type="NCBI Taxonomy" id="6233"/>
    <lineage>
        <taxon>Eukaryota</taxon>
        <taxon>Metazoa</taxon>
        <taxon>Ecdysozoa</taxon>
        <taxon>Nematoda</taxon>
        <taxon>Chromadorea</taxon>
        <taxon>Rhabditida</taxon>
        <taxon>Tylenchina</taxon>
        <taxon>Panagrolaimomorpha</taxon>
        <taxon>Panagrolaimoidea</taxon>
        <taxon>Panagrolaimidae</taxon>
        <taxon>Panagrellus</taxon>
    </lineage>
</organism>
<protein>
    <submittedName>
        <fullName evidence="2">DUF295 domain-containing protein</fullName>
    </submittedName>
</protein>
<dbReference type="AlphaFoldDB" id="A0A7E4W8V7"/>
<accession>A0A7E4W8V7</accession>
<evidence type="ECO:0000313" key="2">
    <source>
        <dbReference type="WBParaSite" id="Pan_g9026.t1"/>
    </source>
</evidence>
<sequence>MPYPIAKLSYGLRSRLSVLTTPVERYNLQIAAGGAGICPPKLQLCKIVQNVHPFAVFKEDDLFVCTGDRIILANIENAAPHQPHLFVHIIFAPNSLSIFNYKSSKTLRSFLNPNTCTKSILKFEISSWFEQPELCQDIDFEDVYATFPRLQMLSIIGLFNGSPIC</sequence>